<reference evidence="4 5" key="1">
    <citation type="submission" date="2019-08" db="EMBL/GenBank/DDBJ databases">
        <title>In-depth cultivation of the pig gut microbiome towards novel bacterial diversity and tailored functional studies.</title>
        <authorList>
            <person name="Wylensek D."/>
            <person name="Hitch T.C.A."/>
            <person name="Clavel T."/>
        </authorList>
    </citation>
    <scope>NUCLEOTIDE SEQUENCE [LARGE SCALE GENOMIC DNA]</scope>
    <source>
        <strain evidence="4 5">WCA-389-WT-23D1</strain>
    </source>
</reference>
<feature type="region of interest" description="Disordered" evidence="1">
    <location>
        <begin position="41"/>
        <end position="89"/>
    </location>
</feature>
<protein>
    <recommendedName>
        <fullName evidence="3">3D domain-containing protein</fullName>
    </recommendedName>
</protein>
<sequence>MHQMIRKVFLIASITAVSAMNLFPAFAEGAAGQAVTAVEAVSEEQPKDEHSKVSFSDQSNPAPVSPSDSGYVDAGPGIEKKEPEPEKPKEISLGIFKITGYCNCEQCSGGHNLTYSGTVPAPNHTVSADLSRYPLGTKLKVNGTVYTVEDKGSSVNGNILDIFYSTHEEAVAKGTYNAEVFLVQE</sequence>
<gene>
    <name evidence="4" type="ORF">FYJ39_00170</name>
</gene>
<dbReference type="AlphaFoldDB" id="A0A7X2TBE8"/>
<dbReference type="Pfam" id="PF06725">
    <property type="entry name" value="3D"/>
    <property type="match status" value="1"/>
</dbReference>
<feature type="domain" description="3D" evidence="3">
    <location>
        <begin position="125"/>
        <end position="180"/>
    </location>
</feature>
<dbReference type="GO" id="GO:0019867">
    <property type="term" value="C:outer membrane"/>
    <property type="evidence" value="ECO:0007669"/>
    <property type="project" value="InterPro"/>
</dbReference>
<dbReference type="GO" id="GO:0004553">
    <property type="term" value="F:hydrolase activity, hydrolyzing O-glycosyl compounds"/>
    <property type="evidence" value="ECO:0007669"/>
    <property type="project" value="InterPro"/>
</dbReference>
<organism evidence="4 5">
    <name type="scientific">Clostridium porci</name>
    <dbReference type="NCBI Taxonomy" id="2605778"/>
    <lineage>
        <taxon>Bacteria</taxon>
        <taxon>Bacillati</taxon>
        <taxon>Bacillota</taxon>
        <taxon>Clostridia</taxon>
        <taxon>Eubacteriales</taxon>
        <taxon>Clostridiaceae</taxon>
        <taxon>Clostridium</taxon>
    </lineage>
</organism>
<dbReference type="InterPro" id="IPR010611">
    <property type="entry name" value="3D_dom"/>
</dbReference>
<evidence type="ECO:0000256" key="1">
    <source>
        <dbReference type="SAM" id="MobiDB-lite"/>
    </source>
</evidence>
<keyword evidence="5" id="KW-1185">Reference proteome</keyword>
<proteinExistence type="predicted"/>
<dbReference type="Proteomes" id="UP000429958">
    <property type="component" value="Unassembled WGS sequence"/>
</dbReference>
<keyword evidence="2" id="KW-0732">Signal</keyword>
<dbReference type="InterPro" id="IPR059180">
    <property type="entry name" value="3D_YorM"/>
</dbReference>
<dbReference type="RefSeq" id="WP_154470462.1">
    <property type="nucleotide sequence ID" value="NZ_DBEWUL010000183.1"/>
</dbReference>
<dbReference type="CDD" id="cd14667">
    <property type="entry name" value="3D_containing_proteins"/>
    <property type="match status" value="1"/>
</dbReference>
<evidence type="ECO:0000313" key="5">
    <source>
        <dbReference type="Proteomes" id="UP000429958"/>
    </source>
</evidence>
<name>A0A7X2TBE8_9CLOT</name>
<feature type="signal peptide" evidence="2">
    <location>
        <begin position="1"/>
        <end position="27"/>
    </location>
</feature>
<dbReference type="GO" id="GO:0009254">
    <property type="term" value="P:peptidoglycan turnover"/>
    <property type="evidence" value="ECO:0007669"/>
    <property type="project" value="InterPro"/>
</dbReference>
<feature type="compositionally biased region" description="Polar residues" evidence="1">
    <location>
        <begin position="53"/>
        <end position="68"/>
    </location>
</feature>
<feature type="compositionally biased region" description="Basic and acidic residues" evidence="1">
    <location>
        <begin position="78"/>
        <end position="89"/>
    </location>
</feature>
<accession>A0A7X2TBE8</accession>
<evidence type="ECO:0000259" key="3">
    <source>
        <dbReference type="Pfam" id="PF06725"/>
    </source>
</evidence>
<evidence type="ECO:0000256" key="2">
    <source>
        <dbReference type="SAM" id="SignalP"/>
    </source>
</evidence>
<comment type="caution">
    <text evidence="4">The sequence shown here is derived from an EMBL/GenBank/DDBJ whole genome shotgun (WGS) entry which is preliminary data.</text>
</comment>
<dbReference type="EMBL" id="VUMD01000001">
    <property type="protein sequence ID" value="MSS35033.1"/>
    <property type="molecule type" value="Genomic_DNA"/>
</dbReference>
<feature type="chain" id="PRO_5030585906" description="3D domain-containing protein" evidence="2">
    <location>
        <begin position="28"/>
        <end position="185"/>
    </location>
</feature>
<evidence type="ECO:0000313" key="4">
    <source>
        <dbReference type="EMBL" id="MSS35033.1"/>
    </source>
</evidence>